<comment type="catalytic activity">
    <reaction evidence="34">
        <text>3-oxooctadecanoyl-[ACP] + NADPH + H(+) = (3R)-hydroxyoctadecanoyl-[ACP] + NADP(+)</text>
        <dbReference type="Rhea" id="RHEA:41920"/>
        <dbReference type="Rhea" id="RHEA-COMP:9653"/>
        <dbReference type="Rhea" id="RHEA-COMP:9654"/>
        <dbReference type="ChEBI" id="CHEBI:15378"/>
        <dbReference type="ChEBI" id="CHEBI:57783"/>
        <dbReference type="ChEBI" id="CHEBI:58349"/>
        <dbReference type="ChEBI" id="CHEBI:78487"/>
        <dbReference type="ChEBI" id="CHEBI:78488"/>
    </reaction>
    <physiologicalReaction direction="left-to-right" evidence="34">
        <dbReference type="Rhea" id="RHEA:41921"/>
    </physiologicalReaction>
</comment>
<comment type="catalytic activity">
    <reaction evidence="39">
        <text>(2E)-butenoyl-[ACP] + NADPH + H(+) = butanoyl-[ACP] + NADP(+)</text>
        <dbReference type="Rhea" id="RHEA:41812"/>
        <dbReference type="Rhea" id="RHEA-COMP:9627"/>
        <dbReference type="Rhea" id="RHEA-COMP:9628"/>
        <dbReference type="ChEBI" id="CHEBI:15378"/>
        <dbReference type="ChEBI" id="CHEBI:57783"/>
        <dbReference type="ChEBI" id="CHEBI:58349"/>
        <dbReference type="ChEBI" id="CHEBI:78453"/>
        <dbReference type="ChEBI" id="CHEBI:78454"/>
    </reaction>
    <physiologicalReaction direction="left-to-right" evidence="39">
        <dbReference type="Rhea" id="RHEA:41813"/>
    </physiologicalReaction>
</comment>
<dbReference type="Gene3D" id="3.40.50.150">
    <property type="entry name" value="Vaccinia Virus protein VP39"/>
    <property type="match status" value="1"/>
</dbReference>
<dbReference type="SMART" id="SM00829">
    <property type="entry name" value="PKS_ER"/>
    <property type="match status" value="1"/>
</dbReference>
<evidence type="ECO:0000256" key="55">
    <source>
        <dbReference type="ARBA" id="ARBA00049019"/>
    </source>
</evidence>
<evidence type="ECO:0000256" key="36">
    <source>
        <dbReference type="ARBA" id="ARBA00047400"/>
    </source>
</evidence>
<dbReference type="Pfam" id="PF21149">
    <property type="entry name" value="FAS_pseudo-KR"/>
    <property type="match status" value="1"/>
</dbReference>
<dbReference type="SMART" id="SM00822">
    <property type="entry name" value="PKS_KR"/>
    <property type="match status" value="1"/>
</dbReference>
<comment type="catalytic activity">
    <reaction evidence="58">
        <text>3-oxododecanoyl-[ACP] + NADPH + H(+) = (3R)-hydroxydodecanoyl-[ACP] + NADP(+)</text>
        <dbReference type="Rhea" id="RHEA:41872"/>
        <dbReference type="Rhea" id="RHEA-COMP:9641"/>
        <dbReference type="Rhea" id="RHEA-COMP:9642"/>
        <dbReference type="ChEBI" id="CHEBI:15378"/>
        <dbReference type="ChEBI" id="CHEBI:57783"/>
        <dbReference type="ChEBI" id="CHEBI:58349"/>
        <dbReference type="ChEBI" id="CHEBI:78469"/>
        <dbReference type="ChEBI" id="CHEBI:78470"/>
    </reaction>
    <physiologicalReaction direction="left-to-right" evidence="58">
        <dbReference type="Rhea" id="RHEA:41873"/>
    </physiologicalReaction>
</comment>
<dbReference type="InterPro" id="IPR014043">
    <property type="entry name" value="Acyl_transferase_dom"/>
</dbReference>
<keyword evidence="12" id="KW-0702">S-nitrosylation</keyword>
<comment type="catalytic activity">
    <reaction evidence="46">
        <text>(2E)-dodecenoyl-[ACP] + NADPH + H(+) = dodecanoyl-[ACP] + NADP(+)</text>
        <dbReference type="Rhea" id="RHEA:41880"/>
        <dbReference type="Rhea" id="RHEA-COMP:9643"/>
        <dbReference type="Rhea" id="RHEA-COMP:9644"/>
        <dbReference type="ChEBI" id="CHEBI:15378"/>
        <dbReference type="ChEBI" id="CHEBI:57783"/>
        <dbReference type="ChEBI" id="CHEBI:58349"/>
        <dbReference type="ChEBI" id="CHEBI:65264"/>
        <dbReference type="ChEBI" id="CHEBI:78472"/>
    </reaction>
    <physiologicalReaction direction="left-to-right" evidence="46">
        <dbReference type="Rhea" id="RHEA:41881"/>
    </physiologicalReaction>
</comment>
<dbReference type="GO" id="GO:0019171">
    <property type="term" value="F:(3R)-hydroxyacyl-[acyl-carrier-protein] dehydratase activity"/>
    <property type="evidence" value="ECO:0007669"/>
    <property type="project" value="UniProtKB-EC"/>
</dbReference>
<comment type="catalytic activity">
    <reaction evidence="42">
        <text>(2E)-hexenoyl-[ACP] + NADPH + H(+) = hexanoyl-[ACP] + NADP(+)</text>
        <dbReference type="Rhea" id="RHEA:41832"/>
        <dbReference type="Rhea" id="RHEA-COMP:9631"/>
        <dbReference type="Rhea" id="RHEA-COMP:9632"/>
        <dbReference type="ChEBI" id="CHEBI:15378"/>
        <dbReference type="ChEBI" id="CHEBI:57783"/>
        <dbReference type="ChEBI" id="CHEBI:58349"/>
        <dbReference type="ChEBI" id="CHEBI:78458"/>
        <dbReference type="ChEBI" id="CHEBI:78459"/>
    </reaction>
    <physiologicalReaction direction="left-to-right" evidence="42">
        <dbReference type="Rhea" id="RHEA:41833"/>
    </physiologicalReaction>
</comment>
<dbReference type="GO" id="GO:0004313">
    <property type="term" value="F:[acyl-carrier-protein] S-acetyltransferase activity"/>
    <property type="evidence" value="ECO:0007669"/>
    <property type="project" value="UniProtKB-EC"/>
</dbReference>
<comment type="catalytic activity">
    <reaction evidence="47">
        <text>tetradecanoyl-[ACP] + H2O = tetradecanoate + holo-[ACP] + H(+)</text>
        <dbReference type="Rhea" id="RHEA:30123"/>
        <dbReference type="Rhea" id="RHEA-COMP:9648"/>
        <dbReference type="Rhea" id="RHEA-COMP:9685"/>
        <dbReference type="ChEBI" id="CHEBI:15377"/>
        <dbReference type="ChEBI" id="CHEBI:15378"/>
        <dbReference type="ChEBI" id="CHEBI:30807"/>
        <dbReference type="ChEBI" id="CHEBI:64479"/>
        <dbReference type="ChEBI" id="CHEBI:78477"/>
        <dbReference type="EC" id="3.1.2.14"/>
    </reaction>
    <physiologicalReaction direction="left-to-right" evidence="47">
        <dbReference type="Rhea" id="RHEA:30124"/>
    </physiologicalReaction>
</comment>
<dbReference type="EMBL" id="DS985282">
    <property type="protein sequence ID" value="EDV19160.1"/>
    <property type="molecule type" value="Genomic_DNA"/>
</dbReference>
<keyword evidence="18" id="KW-0560">Oxidoreductase</keyword>
<dbReference type="GO" id="GO:0031177">
    <property type="term" value="F:phosphopantetheine binding"/>
    <property type="evidence" value="ECO:0007669"/>
    <property type="project" value="InterPro"/>
</dbReference>
<dbReference type="Gene3D" id="3.40.47.10">
    <property type="match status" value="1"/>
</dbReference>
<dbReference type="InterPro" id="IPR016035">
    <property type="entry name" value="Acyl_Trfase/lysoPLipase"/>
</dbReference>
<evidence type="ECO:0000256" key="13">
    <source>
        <dbReference type="ARBA" id="ARBA00022801"/>
    </source>
</evidence>
<dbReference type="PhylomeDB" id="B3SDM3"/>
<keyword evidence="10" id="KW-0597">Phosphoprotein</keyword>
<dbReference type="Pfam" id="PF00550">
    <property type="entry name" value="PP-binding"/>
    <property type="match status" value="1"/>
</dbReference>
<dbReference type="InterPro" id="IPR013968">
    <property type="entry name" value="PKS_KR"/>
</dbReference>
<evidence type="ECO:0000256" key="49">
    <source>
        <dbReference type="ARBA" id="ARBA00048506"/>
    </source>
</evidence>
<evidence type="ECO:0000256" key="40">
    <source>
        <dbReference type="ARBA" id="ARBA00047578"/>
    </source>
</evidence>
<evidence type="ECO:0000313" key="68">
    <source>
        <dbReference type="EMBL" id="EDV19160.1"/>
    </source>
</evidence>
<comment type="catalytic activity">
    <reaction evidence="50">
        <text>3-oxohexanoyl-[ACP] + NADPH + H(+) = (3R)-hydroxyhexanoyl-[ACP] + NADP(+)</text>
        <dbReference type="Rhea" id="RHEA:41824"/>
        <dbReference type="Rhea" id="RHEA-COMP:9629"/>
        <dbReference type="Rhea" id="RHEA-COMP:9630"/>
        <dbReference type="ChEBI" id="CHEBI:15378"/>
        <dbReference type="ChEBI" id="CHEBI:57783"/>
        <dbReference type="ChEBI" id="CHEBI:58349"/>
        <dbReference type="ChEBI" id="CHEBI:78456"/>
        <dbReference type="ChEBI" id="CHEBI:78457"/>
    </reaction>
    <physiologicalReaction direction="left-to-right" evidence="50">
        <dbReference type="Rhea" id="RHEA:41825"/>
    </physiologicalReaction>
</comment>
<dbReference type="SUPFAM" id="SSF50129">
    <property type="entry name" value="GroES-like"/>
    <property type="match status" value="1"/>
</dbReference>
<comment type="catalytic activity">
    <reaction evidence="56">
        <text>decanoyl-[ACP] + malonyl-[ACP] + H(+) = 3-oxododecanoyl-[ACP] + holo-[ACP] + CO2</text>
        <dbReference type="Rhea" id="RHEA:41868"/>
        <dbReference type="Rhea" id="RHEA-COMP:9623"/>
        <dbReference type="Rhea" id="RHEA-COMP:9640"/>
        <dbReference type="Rhea" id="RHEA-COMP:9641"/>
        <dbReference type="Rhea" id="RHEA-COMP:9685"/>
        <dbReference type="ChEBI" id="CHEBI:15378"/>
        <dbReference type="ChEBI" id="CHEBI:16526"/>
        <dbReference type="ChEBI" id="CHEBI:64479"/>
        <dbReference type="ChEBI" id="CHEBI:78449"/>
        <dbReference type="ChEBI" id="CHEBI:78468"/>
        <dbReference type="ChEBI" id="CHEBI:78469"/>
    </reaction>
    <physiologicalReaction direction="left-to-right" evidence="56">
        <dbReference type="Rhea" id="RHEA:41869"/>
    </physiologicalReaction>
</comment>
<comment type="catalytic activity">
    <reaction evidence="60">
        <text>3-oxooctanoyl-[ACP] + NADPH + H(+) = (3R)-hydroxyoctanoyl-[ACP] + NADP(+)</text>
        <dbReference type="Rhea" id="RHEA:41840"/>
        <dbReference type="Rhea" id="RHEA-COMP:9633"/>
        <dbReference type="Rhea" id="RHEA-COMP:9634"/>
        <dbReference type="ChEBI" id="CHEBI:15378"/>
        <dbReference type="ChEBI" id="CHEBI:57783"/>
        <dbReference type="ChEBI" id="CHEBI:58349"/>
        <dbReference type="ChEBI" id="CHEBI:78460"/>
        <dbReference type="ChEBI" id="CHEBI:78461"/>
    </reaction>
    <physiologicalReaction direction="left-to-right" evidence="60">
        <dbReference type="Rhea" id="RHEA:41841"/>
    </physiologicalReaction>
</comment>
<evidence type="ECO:0000256" key="43">
    <source>
        <dbReference type="ARBA" id="ARBA00047953"/>
    </source>
</evidence>
<dbReference type="InterPro" id="IPR014031">
    <property type="entry name" value="Ketoacyl_synth_C"/>
</dbReference>
<evidence type="ECO:0000256" key="9">
    <source>
        <dbReference type="ARBA" id="ARBA00022516"/>
    </source>
</evidence>
<dbReference type="GO" id="GO:0006633">
    <property type="term" value="P:fatty acid biosynthetic process"/>
    <property type="evidence" value="ECO:0000318"/>
    <property type="project" value="GO_Central"/>
</dbReference>
<dbReference type="Gene3D" id="3.30.70.3290">
    <property type="match status" value="1"/>
</dbReference>
<comment type="catalytic activity">
    <reaction evidence="63">
        <text>octanoyl-[ACP] + malonyl-[ACP] + H(+) = 3-oxodecanoyl-[ACP] + holo-[ACP] + CO2</text>
        <dbReference type="Rhea" id="RHEA:41852"/>
        <dbReference type="Rhea" id="RHEA-COMP:9623"/>
        <dbReference type="Rhea" id="RHEA-COMP:9636"/>
        <dbReference type="Rhea" id="RHEA-COMP:9637"/>
        <dbReference type="Rhea" id="RHEA-COMP:9685"/>
        <dbReference type="ChEBI" id="CHEBI:15378"/>
        <dbReference type="ChEBI" id="CHEBI:16526"/>
        <dbReference type="ChEBI" id="CHEBI:64479"/>
        <dbReference type="ChEBI" id="CHEBI:78449"/>
        <dbReference type="ChEBI" id="CHEBI:78463"/>
        <dbReference type="ChEBI" id="CHEBI:78464"/>
    </reaction>
    <physiologicalReaction direction="left-to-right" evidence="63">
        <dbReference type="Rhea" id="RHEA:41853"/>
    </physiologicalReaction>
</comment>
<evidence type="ECO:0000256" key="21">
    <source>
        <dbReference type="ARBA" id="ARBA00023160"/>
    </source>
</evidence>
<keyword evidence="20" id="KW-0443">Lipid metabolism</keyword>
<dbReference type="EC" id="1.1.1.100" evidence="5"/>
<feature type="region of interest" description="N-terminal hotdog fold" evidence="64">
    <location>
        <begin position="858"/>
        <end position="973"/>
    </location>
</feature>
<dbReference type="OMA" id="KNAYHSA"/>
<comment type="catalytic activity">
    <reaction evidence="30">
        <text>(3R)-hydroxyhexadecanoyl-[ACP] = (2E)-hexadecenoyl-[ACP] + H2O</text>
        <dbReference type="Rhea" id="RHEA:41908"/>
        <dbReference type="Rhea" id="RHEA-COMP:9650"/>
        <dbReference type="Rhea" id="RHEA-COMP:9651"/>
        <dbReference type="ChEBI" id="CHEBI:15377"/>
        <dbReference type="ChEBI" id="CHEBI:78480"/>
        <dbReference type="ChEBI" id="CHEBI:78481"/>
    </reaction>
    <physiologicalReaction direction="left-to-right" evidence="30">
        <dbReference type="Rhea" id="RHEA:41909"/>
    </physiologicalReaction>
</comment>
<keyword evidence="19" id="KW-0520">NAD</keyword>
<evidence type="ECO:0000256" key="15">
    <source>
        <dbReference type="ARBA" id="ARBA00022857"/>
    </source>
</evidence>
<comment type="catalytic activity">
    <reaction evidence="37">
        <text>3-oxodecanoyl-[ACP] + NADPH + H(+) = (3R)-hydroxydecanoyl-[ACP] + NADP(+)</text>
        <dbReference type="Rhea" id="RHEA:41856"/>
        <dbReference type="Rhea" id="RHEA-COMP:9637"/>
        <dbReference type="Rhea" id="RHEA-COMP:9638"/>
        <dbReference type="ChEBI" id="CHEBI:15378"/>
        <dbReference type="ChEBI" id="CHEBI:57783"/>
        <dbReference type="ChEBI" id="CHEBI:58349"/>
        <dbReference type="ChEBI" id="CHEBI:78464"/>
        <dbReference type="ChEBI" id="CHEBI:78466"/>
    </reaction>
    <physiologicalReaction direction="left-to-right" evidence="37">
        <dbReference type="Rhea" id="RHEA:41857"/>
    </physiologicalReaction>
</comment>
<evidence type="ECO:0000259" key="66">
    <source>
        <dbReference type="PROSITE" id="PS52004"/>
    </source>
</evidence>
<comment type="catalytic activity">
    <reaction evidence="36">
        <text>a (3R)-hydroxyacyl-[ACP] + NADP(+) = a 3-oxoacyl-[ACP] + NADPH + H(+)</text>
        <dbReference type="Rhea" id="RHEA:17397"/>
        <dbReference type="Rhea" id="RHEA-COMP:9916"/>
        <dbReference type="Rhea" id="RHEA-COMP:9945"/>
        <dbReference type="ChEBI" id="CHEBI:15378"/>
        <dbReference type="ChEBI" id="CHEBI:57783"/>
        <dbReference type="ChEBI" id="CHEBI:58349"/>
        <dbReference type="ChEBI" id="CHEBI:78776"/>
        <dbReference type="ChEBI" id="CHEBI:78827"/>
        <dbReference type="EC" id="1.1.1.100"/>
    </reaction>
    <physiologicalReaction direction="right-to-left" evidence="36">
        <dbReference type="Rhea" id="RHEA:17399"/>
    </physiologicalReaction>
</comment>
<dbReference type="InterPro" id="IPR032821">
    <property type="entry name" value="PKS_assoc"/>
</dbReference>
<evidence type="ECO:0000256" key="4">
    <source>
        <dbReference type="ARBA" id="ARBA00012873"/>
    </source>
</evidence>
<comment type="catalytic activity">
    <reaction evidence="61">
        <text>butanoyl-[ACP] + malonyl-[ACP] + H(+) = 3-oxohexanoyl-[ACP] + holo-[ACP] + CO2</text>
        <dbReference type="Rhea" id="RHEA:41820"/>
        <dbReference type="Rhea" id="RHEA-COMP:9623"/>
        <dbReference type="Rhea" id="RHEA-COMP:9628"/>
        <dbReference type="Rhea" id="RHEA-COMP:9629"/>
        <dbReference type="Rhea" id="RHEA-COMP:9685"/>
        <dbReference type="ChEBI" id="CHEBI:15378"/>
        <dbReference type="ChEBI" id="CHEBI:16526"/>
        <dbReference type="ChEBI" id="CHEBI:64479"/>
        <dbReference type="ChEBI" id="CHEBI:78449"/>
        <dbReference type="ChEBI" id="CHEBI:78454"/>
        <dbReference type="ChEBI" id="CHEBI:78456"/>
    </reaction>
    <physiologicalReaction direction="left-to-right" evidence="61">
        <dbReference type="Rhea" id="RHEA:41821"/>
    </physiologicalReaction>
</comment>
<comment type="catalytic activity">
    <reaction evidence="27">
        <text>a (3R)-hydroxyacyl-[ACP] = a (2E)-enoyl-[ACP] + H2O</text>
        <dbReference type="Rhea" id="RHEA:13097"/>
        <dbReference type="Rhea" id="RHEA-COMP:9925"/>
        <dbReference type="Rhea" id="RHEA-COMP:9945"/>
        <dbReference type="ChEBI" id="CHEBI:15377"/>
        <dbReference type="ChEBI" id="CHEBI:78784"/>
        <dbReference type="ChEBI" id="CHEBI:78827"/>
        <dbReference type="EC" id="4.2.1.59"/>
    </reaction>
    <physiologicalReaction direction="left-to-right" evidence="27">
        <dbReference type="Rhea" id="RHEA:13098"/>
    </physiologicalReaction>
</comment>
<keyword evidence="69" id="KW-1185">Reference proteome</keyword>
<dbReference type="GO" id="GO:0004316">
    <property type="term" value="F:3-oxoacyl-[acyl-carrier-protein] reductase (NADPH) activity"/>
    <property type="evidence" value="ECO:0007669"/>
    <property type="project" value="UniProtKB-EC"/>
</dbReference>
<keyword evidence="14" id="KW-0276">Fatty acid metabolism</keyword>
<comment type="catalytic activity">
    <reaction evidence="52">
        <text>holo-[ACP] + acetyl-CoA = acetyl-[ACP] + CoA</text>
        <dbReference type="Rhea" id="RHEA:41788"/>
        <dbReference type="Rhea" id="RHEA-COMP:9621"/>
        <dbReference type="Rhea" id="RHEA-COMP:9685"/>
        <dbReference type="ChEBI" id="CHEBI:57287"/>
        <dbReference type="ChEBI" id="CHEBI:57288"/>
        <dbReference type="ChEBI" id="CHEBI:64479"/>
        <dbReference type="ChEBI" id="CHEBI:78446"/>
        <dbReference type="EC" id="2.3.1.38"/>
    </reaction>
    <physiologicalReaction direction="left-to-right" evidence="52">
        <dbReference type="Rhea" id="RHEA:41789"/>
    </physiologicalReaction>
</comment>
<dbReference type="SUPFAM" id="SSF52151">
    <property type="entry name" value="FabD/lysophospholipase-like"/>
    <property type="match status" value="1"/>
</dbReference>
<evidence type="ECO:0000256" key="23">
    <source>
        <dbReference type="ARBA" id="ARBA00023332"/>
    </source>
</evidence>
<evidence type="ECO:0000256" key="10">
    <source>
        <dbReference type="ARBA" id="ARBA00022553"/>
    </source>
</evidence>
<evidence type="ECO:0000256" key="42">
    <source>
        <dbReference type="ARBA" id="ARBA00047897"/>
    </source>
</evidence>
<dbReference type="SUPFAM" id="SSF53335">
    <property type="entry name" value="S-adenosyl-L-methionine-dependent methyltransferases"/>
    <property type="match status" value="1"/>
</dbReference>
<dbReference type="InterPro" id="IPR036291">
    <property type="entry name" value="NAD(P)-bd_dom_sf"/>
</dbReference>
<evidence type="ECO:0000256" key="35">
    <source>
        <dbReference type="ARBA" id="ARBA00047394"/>
    </source>
</evidence>
<dbReference type="InterPro" id="IPR042104">
    <property type="entry name" value="PKS_dehydratase_sf"/>
</dbReference>
<keyword evidence="8" id="KW-0596">Phosphopantetheine</keyword>
<evidence type="ECO:0000256" key="45">
    <source>
        <dbReference type="ARBA" id="ARBA00048051"/>
    </source>
</evidence>
<comment type="catalytic activity">
    <reaction evidence="28">
        <text>(3R)-hydroxytetradecanoyl-[ACP] = (2E)-tetradecenoyl-[ACP] + H2O</text>
        <dbReference type="Rhea" id="RHEA:41892"/>
        <dbReference type="Rhea" id="RHEA-COMP:9646"/>
        <dbReference type="Rhea" id="RHEA-COMP:9647"/>
        <dbReference type="ChEBI" id="CHEBI:15377"/>
        <dbReference type="ChEBI" id="CHEBI:78474"/>
        <dbReference type="ChEBI" id="CHEBI:78475"/>
    </reaction>
    <physiologicalReaction direction="left-to-right" evidence="28">
        <dbReference type="Rhea" id="RHEA:41893"/>
    </physiologicalReaction>
</comment>
<keyword evidence="21" id="KW-0275">Fatty acid biosynthesis</keyword>
<evidence type="ECO:0000256" key="57">
    <source>
        <dbReference type="ARBA" id="ARBA00049171"/>
    </source>
</evidence>
<dbReference type="Gene3D" id="3.10.129.110">
    <property type="entry name" value="Polyketide synthase dehydratase"/>
    <property type="match status" value="1"/>
</dbReference>
<comment type="catalytic activity">
    <reaction evidence="45">
        <text>hexadecanoyl-[ACP] + malonyl-[ACP] + H(+) = 3-oxooctadecanoyl-[ACP] + holo-[ACP] + CO2</text>
        <dbReference type="Rhea" id="RHEA:41916"/>
        <dbReference type="Rhea" id="RHEA-COMP:9623"/>
        <dbReference type="Rhea" id="RHEA-COMP:9652"/>
        <dbReference type="Rhea" id="RHEA-COMP:9653"/>
        <dbReference type="Rhea" id="RHEA-COMP:9685"/>
        <dbReference type="ChEBI" id="CHEBI:15378"/>
        <dbReference type="ChEBI" id="CHEBI:16526"/>
        <dbReference type="ChEBI" id="CHEBI:64479"/>
        <dbReference type="ChEBI" id="CHEBI:78449"/>
        <dbReference type="ChEBI" id="CHEBI:78483"/>
        <dbReference type="ChEBI" id="CHEBI:78487"/>
    </reaction>
    <physiologicalReaction direction="left-to-right" evidence="45">
        <dbReference type="Rhea" id="RHEA:41917"/>
    </physiologicalReaction>
</comment>
<dbReference type="EC" id="2.3.1.85" evidence="4"/>
<feature type="region of interest" description="C-terminal hotdog fold" evidence="64">
    <location>
        <begin position="991"/>
        <end position="1133"/>
    </location>
</feature>
<keyword evidence="15" id="KW-0521">NADP</keyword>
<dbReference type="EC" id="2.3.1.41" evidence="6"/>
<dbReference type="Gene3D" id="3.40.50.720">
    <property type="entry name" value="NAD(P)-binding Rossmann-like Domain"/>
    <property type="match status" value="1"/>
</dbReference>
<dbReference type="InterPro" id="IPR014030">
    <property type="entry name" value="Ketoacyl_synth_N"/>
</dbReference>
<dbReference type="InterPro" id="IPR029063">
    <property type="entry name" value="SAM-dependent_MTases_sf"/>
</dbReference>
<evidence type="ECO:0000256" key="3">
    <source>
        <dbReference type="ARBA" id="ARBA00012480"/>
    </source>
</evidence>
<keyword evidence="17" id="KW-0007">Acetylation</keyword>
<comment type="catalytic activity">
    <reaction evidence="57">
        <text>(2E)-tetradecenoyl-[ACP] + NADPH + H(+) = tetradecanoyl-[ACP] + NADP(+)</text>
        <dbReference type="Rhea" id="RHEA:41896"/>
        <dbReference type="Rhea" id="RHEA-COMP:9647"/>
        <dbReference type="Rhea" id="RHEA-COMP:9648"/>
        <dbReference type="ChEBI" id="CHEBI:15378"/>
        <dbReference type="ChEBI" id="CHEBI:57783"/>
        <dbReference type="ChEBI" id="CHEBI:58349"/>
        <dbReference type="ChEBI" id="CHEBI:78475"/>
        <dbReference type="ChEBI" id="CHEBI:78477"/>
    </reaction>
    <physiologicalReaction direction="left-to-right" evidence="57">
        <dbReference type="Rhea" id="RHEA:41897"/>
    </physiologicalReaction>
</comment>
<dbReference type="GeneID" id="6759561"/>
<dbReference type="SUPFAM" id="SSF47336">
    <property type="entry name" value="ACP-like"/>
    <property type="match status" value="1"/>
</dbReference>
<evidence type="ECO:0000256" key="27">
    <source>
        <dbReference type="ARBA" id="ARBA00023394"/>
    </source>
</evidence>
<evidence type="ECO:0000256" key="53">
    <source>
        <dbReference type="ARBA" id="ARBA00048704"/>
    </source>
</evidence>
<keyword evidence="22" id="KW-0511">Multifunctional enzyme</keyword>
<dbReference type="InterPro" id="IPR009081">
    <property type="entry name" value="PP-bd_ACP"/>
</dbReference>
<dbReference type="HOGENOM" id="CLU_000022_31_7_1"/>
<dbReference type="Pfam" id="PF00698">
    <property type="entry name" value="Acyl_transf_1"/>
    <property type="match status" value="1"/>
</dbReference>
<dbReference type="SUPFAM" id="SSF55048">
    <property type="entry name" value="Probable ACP-binding domain of malonyl-CoA ACP transacylase"/>
    <property type="match status" value="1"/>
</dbReference>
<keyword evidence="9" id="KW-0444">Lipid biosynthesis</keyword>
<dbReference type="InterPro" id="IPR020806">
    <property type="entry name" value="PKS_PP-bd"/>
</dbReference>
<evidence type="ECO:0000256" key="48">
    <source>
        <dbReference type="ARBA" id="ARBA00048420"/>
    </source>
</evidence>
<evidence type="ECO:0000256" key="38">
    <source>
        <dbReference type="ARBA" id="ARBA00047451"/>
    </source>
</evidence>
<evidence type="ECO:0000256" key="47">
    <source>
        <dbReference type="ARBA" id="ARBA00048289"/>
    </source>
</evidence>
<dbReference type="SUPFAM" id="SSF51735">
    <property type="entry name" value="NAD(P)-binding Rossmann-fold domains"/>
    <property type="match status" value="2"/>
</dbReference>
<dbReference type="SUPFAM" id="SSF53474">
    <property type="entry name" value="alpha/beta-Hydrolases"/>
    <property type="match status" value="1"/>
</dbReference>
<dbReference type="EC" id="3.1.2.14" evidence="3"/>
<dbReference type="PROSITE" id="PS52019">
    <property type="entry name" value="PKS_MFAS_DH"/>
    <property type="match status" value="1"/>
</dbReference>
<evidence type="ECO:0000256" key="2">
    <source>
        <dbReference type="ARBA" id="ARBA00012004"/>
    </source>
</evidence>
<evidence type="ECO:0000256" key="20">
    <source>
        <dbReference type="ARBA" id="ARBA00023098"/>
    </source>
</evidence>
<comment type="catalytic activity">
    <reaction evidence="24">
        <text>(3R)-hydroxydodecanoyl-[ACP] = (2E)-dodecenoyl-[ACP] + H2O</text>
        <dbReference type="Rhea" id="RHEA:41876"/>
        <dbReference type="Rhea" id="RHEA-COMP:9642"/>
        <dbReference type="Rhea" id="RHEA-COMP:9643"/>
        <dbReference type="ChEBI" id="CHEBI:15377"/>
        <dbReference type="ChEBI" id="CHEBI:78470"/>
        <dbReference type="ChEBI" id="CHEBI:78472"/>
    </reaction>
    <physiologicalReaction direction="left-to-right" evidence="24">
        <dbReference type="Rhea" id="RHEA:41877"/>
    </physiologicalReaction>
</comment>
<dbReference type="InterPro" id="IPR050091">
    <property type="entry name" value="PKS_NRPS_Biosynth_Enz"/>
</dbReference>
<evidence type="ECO:0000256" key="46">
    <source>
        <dbReference type="ARBA" id="ARBA00048281"/>
    </source>
</evidence>
<comment type="catalytic activity">
    <reaction evidence="35">
        <text>hexanoyl-[ACP] + malonyl-[ACP] + H(+) = 3-oxooctanoyl-[ACP] + holo-[ACP] + CO2</text>
        <dbReference type="Rhea" id="RHEA:41836"/>
        <dbReference type="Rhea" id="RHEA-COMP:9623"/>
        <dbReference type="Rhea" id="RHEA-COMP:9632"/>
        <dbReference type="Rhea" id="RHEA-COMP:9633"/>
        <dbReference type="Rhea" id="RHEA-COMP:9685"/>
        <dbReference type="ChEBI" id="CHEBI:15378"/>
        <dbReference type="ChEBI" id="CHEBI:16526"/>
        <dbReference type="ChEBI" id="CHEBI:64479"/>
        <dbReference type="ChEBI" id="CHEBI:78449"/>
        <dbReference type="ChEBI" id="CHEBI:78459"/>
        <dbReference type="ChEBI" id="CHEBI:78460"/>
    </reaction>
    <physiologicalReaction direction="left-to-right" evidence="35">
        <dbReference type="Rhea" id="RHEA:41837"/>
    </physiologicalReaction>
</comment>
<feature type="active site" description="Proton acceptor; for dehydratase activity" evidence="64">
    <location>
        <position position="891"/>
    </location>
</feature>
<evidence type="ECO:0000256" key="26">
    <source>
        <dbReference type="ARBA" id="ARBA00023388"/>
    </source>
</evidence>
<evidence type="ECO:0000256" key="50">
    <source>
        <dbReference type="ARBA" id="ARBA00048571"/>
    </source>
</evidence>
<comment type="catalytic activity">
    <reaction evidence="29">
        <text>(3R)-hydroxyoctadecanoyl-[ACP] = (2E)-octadecenoyl-[ACP] + H2O</text>
        <dbReference type="Rhea" id="RHEA:41924"/>
        <dbReference type="Rhea" id="RHEA-COMP:9654"/>
        <dbReference type="Rhea" id="RHEA-COMP:9655"/>
        <dbReference type="ChEBI" id="CHEBI:15377"/>
        <dbReference type="ChEBI" id="CHEBI:78488"/>
        <dbReference type="ChEBI" id="CHEBI:78489"/>
    </reaction>
    <physiologicalReaction direction="left-to-right" evidence="29">
        <dbReference type="Rhea" id="RHEA:41925"/>
    </physiologicalReaction>
</comment>
<dbReference type="KEGG" id="tad:TRIADDRAFT_34041"/>
<evidence type="ECO:0000259" key="67">
    <source>
        <dbReference type="PROSITE" id="PS52019"/>
    </source>
</evidence>
<dbReference type="Gene3D" id="1.10.1200.10">
    <property type="entry name" value="ACP-like"/>
    <property type="match status" value="1"/>
</dbReference>
<evidence type="ECO:0000256" key="61">
    <source>
        <dbReference type="ARBA" id="ARBA00049449"/>
    </source>
</evidence>
<evidence type="ECO:0000256" key="28">
    <source>
        <dbReference type="ARBA" id="ARBA00023398"/>
    </source>
</evidence>
<dbReference type="Gene3D" id="3.90.180.10">
    <property type="entry name" value="Medium-chain alcohol dehydrogenases, catalytic domain"/>
    <property type="match status" value="1"/>
</dbReference>
<dbReference type="EC" id="1.3.1.39" evidence="2"/>
<dbReference type="PANTHER" id="PTHR43775:SF7">
    <property type="entry name" value="FATTY ACID SYNTHASE"/>
    <property type="match status" value="1"/>
</dbReference>
<dbReference type="PROSITE" id="PS52004">
    <property type="entry name" value="KS3_2"/>
    <property type="match status" value="1"/>
</dbReference>
<comment type="catalytic activity">
    <reaction evidence="38">
        <text>tetradecanoyl-[ACP] + malonyl-[ACP] + H(+) = 3-oxohexadecanoyl-[ACP] + holo-[ACP] + CO2</text>
        <dbReference type="Rhea" id="RHEA:41900"/>
        <dbReference type="Rhea" id="RHEA-COMP:9623"/>
        <dbReference type="Rhea" id="RHEA-COMP:9648"/>
        <dbReference type="Rhea" id="RHEA-COMP:9649"/>
        <dbReference type="Rhea" id="RHEA-COMP:9685"/>
        <dbReference type="ChEBI" id="CHEBI:15378"/>
        <dbReference type="ChEBI" id="CHEBI:16526"/>
        <dbReference type="ChEBI" id="CHEBI:64479"/>
        <dbReference type="ChEBI" id="CHEBI:78449"/>
        <dbReference type="ChEBI" id="CHEBI:78477"/>
        <dbReference type="ChEBI" id="CHEBI:78478"/>
    </reaction>
    <physiologicalReaction direction="left-to-right" evidence="38">
        <dbReference type="Rhea" id="RHEA:41901"/>
    </physiologicalReaction>
</comment>
<dbReference type="Pfam" id="PF00109">
    <property type="entry name" value="ketoacyl-synt"/>
    <property type="match status" value="1"/>
</dbReference>
<dbReference type="PROSITE" id="PS50075">
    <property type="entry name" value="CARRIER"/>
    <property type="match status" value="1"/>
</dbReference>
<evidence type="ECO:0000256" key="32">
    <source>
        <dbReference type="ARBA" id="ARBA00023442"/>
    </source>
</evidence>
<dbReference type="STRING" id="10228.B3SDM3"/>
<gene>
    <name evidence="68" type="ORF">TRIADDRAFT_34041</name>
</gene>
<dbReference type="FunCoup" id="B3SDM3">
    <property type="interactions" value="686"/>
</dbReference>
<comment type="catalytic activity">
    <reaction evidence="53">
        <text>hexadecanoyl-[ACP] + H2O = hexadecanoate + holo-[ACP] + H(+)</text>
        <dbReference type="Rhea" id="RHEA:41932"/>
        <dbReference type="Rhea" id="RHEA-COMP:9652"/>
        <dbReference type="Rhea" id="RHEA-COMP:9685"/>
        <dbReference type="ChEBI" id="CHEBI:7896"/>
        <dbReference type="ChEBI" id="CHEBI:15377"/>
        <dbReference type="ChEBI" id="CHEBI:15378"/>
        <dbReference type="ChEBI" id="CHEBI:64479"/>
        <dbReference type="ChEBI" id="CHEBI:78483"/>
        <dbReference type="EC" id="3.1.2.14"/>
    </reaction>
    <physiologicalReaction direction="left-to-right" evidence="53">
        <dbReference type="Rhea" id="RHEA:41933"/>
    </physiologicalReaction>
</comment>
<dbReference type="FunFam" id="1.10.1200.10:FF:000013">
    <property type="entry name" value="Fatty acid synthase"/>
    <property type="match status" value="1"/>
</dbReference>
<dbReference type="Pfam" id="PF16197">
    <property type="entry name" value="KAsynt_C_assoc"/>
    <property type="match status" value="1"/>
</dbReference>
<evidence type="ECO:0000259" key="65">
    <source>
        <dbReference type="PROSITE" id="PS50075"/>
    </source>
</evidence>
<comment type="catalytic activity">
    <reaction evidence="49">
        <text>a fatty acyl-[ACP] + malonyl-[ACP] + H(+) = a 3-oxoacyl-[ACP] + holo-[ACP] + CO2</text>
        <dbReference type="Rhea" id="RHEA:22836"/>
        <dbReference type="Rhea" id="RHEA-COMP:9623"/>
        <dbReference type="Rhea" id="RHEA-COMP:9685"/>
        <dbReference type="Rhea" id="RHEA-COMP:9916"/>
        <dbReference type="Rhea" id="RHEA-COMP:14125"/>
        <dbReference type="ChEBI" id="CHEBI:15378"/>
        <dbReference type="ChEBI" id="CHEBI:16526"/>
        <dbReference type="ChEBI" id="CHEBI:64479"/>
        <dbReference type="ChEBI" id="CHEBI:78449"/>
        <dbReference type="ChEBI" id="CHEBI:78776"/>
        <dbReference type="ChEBI" id="CHEBI:138651"/>
        <dbReference type="EC" id="2.3.1.41"/>
    </reaction>
    <physiologicalReaction direction="left-to-right" evidence="49">
        <dbReference type="Rhea" id="RHEA:22837"/>
    </physiologicalReaction>
</comment>
<feature type="domain" description="Carrier" evidence="65">
    <location>
        <begin position="2164"/>
        <end position="2244"/>
    </location>
</feature>
<evidence type="ECO:0000256" key="34">
    <source>
        <dbReference type="ARBA" id="ARBA00047300"/>
    </source>
</evidence>
<evidence type="ECO:0000256" key="6">
    <source>
        <dbReference type="ARBA" id="ARBA00013191"/>
    </source>
</evidence>
<evidence type="ECO:0000256" key="58">
    <source>
        <dbReference type="ARBA" id="ARBA00049263"/>
    </source>
</evidence>
<dbReference type="InterPro" id="IPR001031">
    <property type="entry name" value="Thioesterase"/>
</dbReference>
<comment type="catalytic activity">
    <reaction evidence="62">
        <text>(2E)-decenoyl-[ACP] + NADPH + H(+) = decanoyl-[ACP] + NADP(+)</text>
        <dbReference type="Rhea" id="RHEA:41864"/>
        <dbReference type="Rhea" id="RHEA-COMP:9639"/>
        <dbReference type="Rhea" id="RHEA-COMP:9640"/>
        <dbReference type="ChEBI" id="CHEBI:15378"/>
        <dbReference type="ChEBI" id="CHEBI:57783"/>
        <dbReference type="ChEBI" id="CHEBI:58349"/>
        <dbReference type="ChEBI" id="CHEBI:78467"/>
        <dbReference type="ChEBI" id="CHEBI:78468"/>
    </reaction>
    <physiologicalReaction direction="left-to-right" evidence="62">
        <dbReference type="Rhea" id="RHEA:41865"/>
    </physiologicalReaction>
</comment>
<dbReference type="PANTHER" id="PTHR43775">
    <property type="entry name" value="FATTY ACID SYNTHASE"/>
    <property type="match status" value="1"/>
</dbReference>
<evidence type="ECO:0000256" key="39">
    <source>
        <dbReference type="ARBA" id="ARBA00047500"/>
    </source>
</evidence>
<comment type="catalytic activity">
    <reaction evidence="48">
        <text>(2E)-octenoyl-[ACP] + NADPH + H(+) = octanoyl-[ACP] + NADP(+)</text>
        <dbReference type="Rhea" id="RHEA:41848"/>
        <dbReference type="Rhea" id="RHEA-COMP:9635"/>
        <dbReference type="Rhea" id="RHEA-COMP:9636"/>
        <dbReference type="ChEBI" id="CHEBI:15378"/>
        <dbReference type="ChEBI" id="CHEBI:57783"/>
        <dbReference type="ChEBI" id="CHEBI:58349"/>
        <dbReference type="ChEBI" id="CHEBI:78462"/>
        <dbReference type="ChEBI" id="CHEBI:78463"/>
    </reaction>
    <physiologicalReaction direction="left-to-right" evidence="48">
        <dbReference type="Rhea" id="RHEA:41849"/>
    </physiologicalReaction>
</comment>
<dbReference type="CDD" id="cd00833">
    <property type="entry name" value="PKS"/>
    <property type="match status" value="1"/>
</dbReference>
<evidence type="ECO:0000256" key="24">
    <source>
        <dbReference type="ARBA" id="ARBA00023351"/>
    </source>
</evidence>
<dbReference type="FunFam" id="3.40.50.720:FF:000209">
    <property type="entry name" value="Polyketide synthase Pks12"/>
    <property type="match status" value="1"/>
</dbReference>
<dbReference type="CDD" id="cd05195">
    <property type="entry name" value="enoyl_red"/>
    <property type="match status" value="1"/>
</dbReference>
<dbReference type="InterPro" id="IPR020841">
    <property type="entry name" value="PKS_Beta-ketoAc_synthase_dom"/>
</dbReference>
<dbReference type="PROSITE" id="PS00606">
    <property type="entry name" value="KS3_1"/>
    <property type="match status" value="1"/>
</dbReference>
<evidence type="ECO:0000256" key="44">
    <source>
        <dbReference type="ARBA" id="ARBA00047961"/>
    </source>
</evidence>
<dbReference type="InterPro" id="IPR029058">
    <property type="entry name" value="AB_hydrolase_fold"/>
</dbReference>
<dbReference type="Pfam" id="PF13602">
    <property type="entry name" value="ADH_zinc_N_2"/>
    <property type="match status" value="1"/>
</dbReference>
<dbReference type="InterPro" id="IPR016039">
    <property type="entry name" value="Thiolase-like"/>
</dbReference>
<dbReference type="SUPFAM" id="SSF53901">
    <property type="entry name" value="Thiolase-like"/>
    <property type="match status" value="1"/>
</dbReference>
<comment type="catalytic activity">
    <reaction evidence="44">
        <text>acetyl-[ACP] + malonyl-[ACP] + H(+) = 3-oxobutanoyl-[ACP] + holo-[ACP] + CO2</text>
        <dbReference type="Rhea" id="RHEA:41800"/>
        <dbReference type="Rhea" id="RHEA-COMP:9621"/>
        <dbReference type="Rhea" id="RHEA-COMP:9623"/>
        <dbReference type="Rhea" id="RHEA-COMP:9625"/>
        <dbReference type="Rhea" id="RHEA-COMP:9685"/>
        <dbReference type="ChEBI" id="CHEBI:15378"/>
        <dbReference type="ChEBI" id="CHEBI:16526"/>
        <dbReference type="ChEBI" id="CHEBI:64479"/>
        <dbReference type="ChEBI" id="CHEBI:78446"/>
        <dbReference type="ChEBI" id="CHEBI:78449"/>
        <dbReference type="ChEBI" id="CHEBI:78450"/>
    </reaction>
    <physiologicalReaction direction="left-to-right" evidence="44">
        <dbReference type="Rhea" id="RHEA:41801"/>
    </physiologicalReaction>
</comment>
<dbReference type="InterPro" id="IPR057326">
    <property type="entry name" value="KR_dom"/>
</dbReference>
<evidence type="ECO:0000256" key="5">
    <source>
        <dbReference type="ARBA" id="ARBA00012948"/>
    </source>
</evidence>
<dbReference type="InterPro" id="IPR049391">
    <property type="entry name" value="FAS_pseudo-KR"/>
</dbReference>
<feature type="active site" description="Proton donor; for dehydratase activity" evidence="64">
    <location>
        <position position="1040"/>
    </location>
</feature>
<evidence type="ECO:0000256" key="14">
    <source>
        <dbReference type="ARBA" id="ARBA00022832"/>
    </source>
</evidence>
<comment type="catalytic activity">
    <reaction evidence="33">
        <text>acetyl-CoA + n malonyl-CoA + 2n NADPH + 2n H(+) = a long-chain fatty acid + (n+1) CoA + n CO2 + 2n NADP(+).</text>
        <dbReference type="EC" id="2.3.1.85"/>
    </reaction>
</comment>
<evidence type="ECO:0000256" key="19">
    <source>
        <dbReference type="ARBA" id="ARBA00023027"/>
    </source>
</evidence>
<evidence type="ECO:0000256" key="52">
    <source>
        <dbReference type="ARBA" id="ARBA00048691"/>
    </source>
</evidence>
<dbReference type="Gene3D" id="3.40.50.1820">
    <property type="entry name" value="alpha/beta hydrolase"/>
    <property type="match status" value="1"/>
</dbReference>
<evidence type="ECO:0000256" key="41">
    <source>
        <dbReference type="ARBA" id="ARBA00047810"/>
    </source>
</evidence>
<dbReference type="SMART" id="SM00827">
    <property type="entry name" value="PKS_AT"/>
    <property type="match status" value="1"/>
</dbReference>
<feature type="domain" description="PKS/mFAS DH" evidence="67">
    <location>
        <begin position="858"/>
        <end position="1133"/>
    </location>
</feature>
<dbReference type="GO" id="GO:0004315">
    <property type="term" value="F:3-oxoacyl-[acyl-carrier-protein] synthase activity"/>
    <property type="evidence" value="ECO:0007669"/>
    <property type="project" value="UniProtKB-EC"/>
</dbReference>
<comment type="catalytic activity">
    <reaction evidence="41">
        <text>(2E)-hexadecenoyl-[ACP] + NADPH + H(+) = hexadecanoyl-[ACP] + NADP(+)</text>
        <dbReference type="Rhea" id="RHEA:41912"/>
        <dbReference type="Rhea" id="RHEA-COMP:9651"/>
        <dbReference type="Rhea" id="RHEA-COMP:9652"/>
        <dbReference type="ChEBI" id="CHEBI:15378"/>
        <dbReference type="ChEBI" id="CHEBI:57783"/>
        <dbReference type="ChEBI" id="CHEBI:58349"/>
        <dbReference type="ChEBI" id="CHEBI:78481"/>
        <dbReference type="ChEBI" id="CHEBI:78483"/>
    </reaction>
    <physiologicalReaction direction="left-to-right" evidence="41">
        <dbReference type="Rhea" id="RHEA:41913"/>
    </physiologicalReaction>
</comment>
<dbReference type="Pfam" id="PF02801">
    <property type="entry name" value="Ketoacyl-synt_C"/>
    <property type="match status" value="1"/>
</dbReference>
<comment type="catalytic activity">
    <reaction evidence="55">
        <text>(2E)-octadecenoyl-[ACP] + NADPH + H(+) = octadecanoyl-[ACP] + NADP(+)</text>
        <dbReference type="Rhea" id="RHEA:41928"/>
        <dbReference type="Rhea" id="RHEA-COMP:9655"/>
        <dbReference type="Rhea" id="RHEA-COMP:9656"/>
        <dbReference type="ChEBI" id="CHEBI:15378"/>
        <dbReference type="ChEBI" id="CHEBI:57783"/>
        <dbReference type="ChEBI" id="CHEBI:58349"/>
        <dbReference type="ChEBI" id="CHEBI:78489"/>
        <dbReference type="ChEBI" id="CHEBI:78495"/>
    </reaction>
    <physiologicalReaction direction="left-to-right" evidence="55">
        <dbReference type="Rhea" id="RHEA:41929"/>
    </physiologicalReaction>
</comment>
<name>B3SDM3_TRIAD</name>
<evidence type="ECO:0000256" key="7">
    <source>
        <dbReference type="ARBA" id="ARBA00018769"/>
    </source>
</evidence>
<evidence type="ECO:0000256" key="64">
    <source>
        <dbReference type="PROSITE-ProRule" id="PRU01363"/>
    </source>
</evidence>
<organism evidence="68 69">
    <name type="scientific">Trichoplax adhaerens</name>
    <name type="common">Trichoplax reptans</name>
    <dbReference type="NCBI Taxonomy" id="10228"/>
    <lineage>
        <taxon>Eukaryota</taxon>
        <taxon>Metazoa</taxon>
        <taxon>Placozoa</taxon>
        <taxon>Uniplacotomia</taxon>
        <taxon>Trichoplacea</taxon>
        <taxon>Trichoplacidae</taxon>
        <taxon>Trichoplax</taxon>
    </lineage>
</organism>
<dbReference type="GO" id="GO:0004312">
    <property type="term" value="F:fatty acid synthase activity"/>
    <property type="evidence" value="ECO:0000318"/>
    <property type="project" value="GO_Central"/>
</dbReference>
<evidence type="ECO:0000256" key="63">
    <source>
        <dbReference type="ARBA" id="ARBA00049533"/>
    </source>
</evidence>
<dbReference type="InParanoid" id="B3SDM3"/>
<dbReference type="RefSeq" id="XP_002118338.1">
    <property type="nucleotide sequence ID" value="XM_002118302.1"/>
</dbReference>
<dbReference type="InterPro" id="IPR018201">
    <property type="entry name" value="Ketoacyl_synth_AS"/>
</dbReference>
<dbReference type="InterPro" id="IPR020843">
    <property type="entry name" value="ER"/>
</dbReference>
<evidence type="ECO:0000256" key="30">
    <source>
        <dbReference type="ARBA" id="ARBA00023401"/>
    </source>
</evidence>
<evidence type="ECO:0000256" key="17">
    <source>
        <dbReference type="ARBA" id="ARBA00022990"/>
    </source>
</evidence>
<keyword evidence="16" id="KW-0663">Pyridoxal phosphate</keyword>
<comment type="catalytic activity">
    <reaction evidence="51">
        <text>a 2,3-saturated acyl-[ACP] + NADP(+) = a (2E)-enoyl-[ACP] + NADPH + H(+)</text>
        <dbReference type="Rhea" id="RHEA:22564"/>
        <dbReference type="Rhea" id="RHEA-COMP:9925"/>
        <dbReference type="Rhea" id="RHEA-COMP:9926"/>
        <dbReference type="ChEBI" id="CHEBI:15378"/>
        <dbReference type="ChEBI" id="CHEBI:57783"/>
        <dbReference type="ChEBI" id="CHEBI:58349"/>
        <dbReference type="ChEBI" id="CHEBI:78784"/>
        <dbReference type="ChEBI" id="CHEBI:78785"/>
        <dbReference type="EC" id="1.3.1.39"/>
    </reaction>
    <physiologicalReaction direction="right-to-left" evidence="51">
        <dbReference type="Rhea" id="RHEA:22566"/>
    </physiologicalReaction>
</comment>
<comment type="catalytic activity">
    <reaction evidence="23">
        <text>(3R)-hydroxyoctanoyl-[ACP] = (2E)-octenoyl-[ACP] + H2O</text>
        <dbReference type="Rhea" id="RHEA:41844"/>
        <dbReference type="Rhea" id="RHEA-COMP:9634"/>
        <dbReference type="Rhea" id="RHEA-COMP:9635"/>
        <dbReference type="ChEBI" id="CHEBI:15377"/>
        <dbReference type="ChEBI" id="CHEBI:78461"/>
        <dbReference type="ChEBI" id="CHEBI:78462"/>
    </reaction>
    <physiologicalReaction direction="left-to-right" evidence="23">
        <dbReference type="Rhea" id="RHEA:41845"/>
    </physiologicalReaction>
</comment>
<evidence type="ECO:0000256" key="54">
    <source>
        <dbReference type="ARBA" id="ARBA00048935"/>
    </source>
</evidence>
<comment type="catalytic activity">
    <reaction evidence="54">
        <text>3-oxotetradecanoyl-[ACP] + NADPH + H(+) = (3R)-hydroxytetradecanoyl-[ACP] + NADP(+)</text>
        <dbReference type="Rhea" id="RHEA:41888"/>
        <dbReference type="Rhea" id="RHEA-COMP:9645"/>
        <dbReference type="Rhea" id="RHEA-COMP:9646"/>
        <dbReference type="ChEBI" id="CHEBI:15378"/>
        <dbReference type="ChEBI" id="CHEBI:57783"/>
        <dbReference type="ChEBI" id="CHEBI:58349"/>
        <dbReference type="ChEBI" id="CHEBI:78473"/>
        <dbReference type="ChEBI" id="CHEBI:78474"/>
    </reaction>
    <physiologicalReaction direction="left-to-right" evidence="54">
        <dbReference type="Rhea" id="RHEA:41889"/>
    </physiologicalReaction>
</comment>
<evidence type="ECO:0000256" key="12">
    <source>
        <dbReference type="ARBA" id="ARBA00022799"/>
    </source>
</evidence>
<dbReference type="GO" id="GO:0016297">
    <property type="term" value="F:fatty acyl-[ACP] hydrolase activity"/>
    <property type="evidence" value="ECO:0007669"/>
    <property type="project" value="UniProtKB-EC"/>
</dbReference>
<accession>B3SDM3</accession>
<dbReference type="CTD" id="6759561"/>
<dbReference type="InterPro" id="IPR049900">
    <property type="entry name" value="PKS_mFAS_DH"/>
</dbReference>
<evidence type="ECO:0000256" key="60">
    <source>
        <dbReference type="ARBA" id="ARBA00049422"/>
    </source>
</evidence>
<evidence type="ECO:0000256" key="11">
    <source>
        <dbReference type="ARBA" id="ARBA00022679"/>
    </source>
</evidence>
<evidence type="ECO:0000256" key="16">
    <source>
        <dbReference type="ARBA" id="ARBA00022898"/>
    </source>
</evidence>
<evidence type="ECO:0000256" key="22">
    <source>
        <dbReference type="ARBA" id="ARBA00023268"/>
    </source>
</evidence>
<dbReference type="InterPro" id="IPR011032">
    <property type="entry name" value="GroES-like_sf"/>
</dbReference>
<dbReference type="OrthoDB" id="329835at2759"/>
<comment type="catalytic activity">
    <reaction evidence="43">
        <text>3-oxobutanoyl-[ACP] + NADPH + H(+) = (3R)-hydroxybutanoyl-[ACP] + NADP(+)</text>
        <dbReference type="Rhea" id="RHEA:41804"/>
        <dbReference type="Rhea" id="RHEA-COMP:9625"/>
        <dbReference type="Rhea" id="RHEA-COMP:9626"/>
        <dbReference type="ChEBI" id="CHEBI:15378"/>
        <dbReference type="ChEBI" id="CHEBI:57783"/>
        <dbReference type="ChEBI" id="CHEBI:58349"/>
        <dbReference type="ChEBI" id="CHEBI:78450"/>
        <dbReference type="ChEBI" id="CHEBI:78451"/>
    </reaction>
    <physiologicalReaction direction="left-to-right" evidence="43">
        <dbReference type="Rhea" id="RHEA:41805"/>
    </physiologicalReaction>
</comment>
<comment type="catalytic activity">
    <reaction evidence="59">
        <text>3-oxohexadecanoyl-[ACP] + NADPH + H(+) = (3R)-hydroxyhexadecanoyl-[ACP] + NADP(+)</text>
        <dbReference type="Rhea" id="RHEA:41904"/>
        <dbReference type="Rhea" id="RHEA-COMP:9649"/>
        <dbReference type="Rhea" id="RHEA-COMP:9650"/>
        <dbReference type="ChEBI" id="CHEBI:15378"/>
        <dbReference type="ChEBI" id="CHEBI:57783"/>
        <dbReference type="ChEBI" id="CHEBI:58349"/>
        <dbReference type="ChEBI" id="CHEBI:78478"/>
        <dbReference type="ChEBI" id="CHEBI:78480"/>
    </reaction>
    <physiologicalReaction direction="left-to-right" evidence="59">
        <dbReference type="Rhea" id="RHEA:41905"/>
    </physiologicalReaction>
</comment>
<comment type="function">
    <text evidence="32">Fatty acid synthetase is a multifunctional enzyme that catalyzes the de novo biosynthesis of long-chain saturated fatty acids starting from acetyl-CoA and malonyl-CoA in the presence of NADPH. This multifunctional protein contains 7 catalytic activities and a site for the binding of the prosthetic group 4'-phosphopantetheine of the acyl carrier protein ([ACP]) domain.</text>
</comment>
<evidence type="ECO:0000256" key="1">
    <source>
        <dbReference type="ARBA" id="ARBA00005189"/>
    </source>
</evidence>
<dbReference type="CDD" id="cd08954">
    <property type="entry name" value="KR_1_FAS_SDR_x"/>
    <property type="match status" value="1"/>
</dbReference>
<comment type="pathway">
    <text evidence="1">Lipid metabolism.</text>
</comment>
<evidence type="ECO:0000256" key="51">
    <source>
        <dbReference type="ARBA" id="ARBA00048650"/>
    </source>
</evidence>
<dbReference type="InterPro" id="IPR036736">
    <property type="entry name" value="ACP-like_sf"/>
</dbReference>
<dbReference type="GO" id="GO:0141148">
    <property type="term" value="F:enoyl-[acyl-carrier-protein] reductase (NADPH) activity"/>
    <property type="evidence" value="ECO:0007669"/>
    <property type="project" value="UniProtKB-EC"/>
</dbReference>
<evidence type="ECO:0000256" key="31">
    <source>
        <dbReference type="ARBA" id="ARBA00023402"/>
    </source>
</evidence>
<evidence type="ECO:0000256" key="59">
    <source>
        <dbReference type="ARBA" id="ARBA00049414"/>
    </source>
</evidence>
<evidence type="ECO:0000256" key="18">
    <source>
        <dbReference type="ARBA" id="ARBA00023002"/>
    </source>
</evidence>
<dbReference type="Proteomes" id="UP000009022">
    <property type="component" value="Unassembled WGS sequence"/>
</dbReference>
<dbReference type="Pfam" id="PF08659">
    <property type="entry name" value="KR"/>
    <property type="match status" value="1"/>
</dbReference>
<comment type="catalytic activity">
    <reaction evidence="31">
        <text>(3R)-hydroxybutanoyl-[ACP] = (2E)-butenoyl-[ACP] + H2O</text>
        <dbReference type="Rhea" id="RHEA:41808"/>
        <dbReference type="Rhea" id="RHEA-COMP:9626"/>
        <dbReference type="Rhea" id="RHEA-COMP:9627"/>
        <dbReference type="ChEBI" id="CHEBI:15377"/>
        <dbReference type="ChEBI" id="CHEBI:78451"/>
        <dbReference type="ChEBI" id="CHEBI:78453"/>
    </reaction>
    <physiologicalReaction direction="left-to-right" evidence="31">
        <dbReference type="Rhea" id="RHEA:41809"/>
    </physiologicalReaction>
</comment>
<evidence type="ECO:0000256" key="29">
    <source>
        <dbReference type="ARBA" id="ARBA00023399"/>
    </source>
</evidence>
<comment type="catalytic activity">
    <reaction evidence="26">
        <text>(3R)-hydroxydecanoyl-[ACP] = (2E)-decenoyl-[ACP] + H2O</text>
        <dbReference type="Rhea" id="RHEA:41860"/>
        <dbReference type="Rhea" id="RHEA-COMP:9638"/>
        <dbReference type="Rhea" id="RHEA-COMP:9639"/>
        <dbReference type="ChEBI" id="CHEBI:15377"/>
        <dbReference type="ChEBI" id="CHEBI:78466"/>
        <dbReference type="ChEBI" id="CHEBI:78467"/>
    </reaction>
    <physiologicalReaction direction="left-to-right" evidence="26">
        <dbReference type="Rhea" id="RHEA:41861"/>
    </physiologicalReaction>
</comment>
<dbReference type="UniPathway" id="UPA00094"/>
<dbReference type="eggNOG" id="KOG1202">
    <property type="taxonomic scope" value="Eukaryota"/>
</dbReference>
<feature type="domain" description="Ketosynthase family 3 (KS3)" evidence="66">
    <location>
        <begin position="6"/>
        <end position="414"/>
    </location>
</feature>
<proteinExistence type="predicted"/>
<evidence type="ECO:0000256" key="37">
    <source>
        <dbReference type="ARBA" id="ARBA00047440"/>
    </source>
</evidence>
<comment type="catalytic activity">
    <reaction evidence="40">
        <text>dodecanoyl-[ACP] + malonyl-[ACP] + H(+) = 3-oxotetradecanoyl-[ACP] + holo-[ACP] + CO2</text>
        <dbReference type="Rhea" id="RHEA:41884"/>
        <dbReference type="Rhea" id="RHEA-COMP:9623"/>
        <dbReference type="Rhea" id="RHEA-COMP:9644"/>
        <dbReference type="Rhea" id="RHEA-COMP:9645"/>
        <dbReference type="Rhea" id="RHEA-COMP:9685"/>
        <dbReference type="ChEBI" id="CHEBI:15378"/>
        <dbReference type="ChEBI" id="CHEBI:16526"/>
        <dbReference type="ChEBI" id="CHEBI:64479"/>
        <dbReference type="ChEBI" id="CHEBI:65264"/>
        <dbReference type="ChEBI" id="CHEBI:78449"/>
        <dbReference type="ChEBI" id="CHEBI:78473"/>
    </reaction>
    <physiologicalReaction direction="left-to-right" evidence="40">
        <dbReference type="Rhea" id="RHEA:41885"/>
    </physiologicalReaction>
</comment>
<dbReference type="InterPro" id="IPR001227">
    <property type="entry name" value="Ac_transferase_dom_sf"/>
</dbReference>
<evidence type="ECO:0000256" key="33">
    <source>
        <dbReference type="ARBA" id="ARBA00044883"/>
    </source>
</evidence>
<dbReference type="Gene3D" id="3.40.366.10">
    <property type="entry name" value="Malonyl-Coenzyme A Acyl Carrier Protein, domain 2"/>
    <property type="match status" value="1"/>
</dbReference>
<evidence type="ECO:0000256" key="25">
    <source>
        <dbReference type="ARBA" id="ARBA00023373"/>
    </source>
</evidence>
<dbReference type="SMART" id="SM00825">
    <property type="entry name" value="PKS_KS"/>
    <property type="match status" value="1"/>
</dbReference>
<comment type="catalytic activity">
    <reaction evidence="25">
        <text>(3R)-hydroxyhexanoyl-[ACP] = (2E)-hexenoyl-[ACP] + H2O</text>
        <dbReference type="Rhea" id="RHEA:41828"/>
        <dbReference type="Rhea" id="RHEA-COMP:9630"/>
        <dbReference type="Rhea" id="RHEA-COMP:9631"/>
        <dbReference type="ChEBI" id="CHEBI:15377"/>
        <dbReference type="ChEBI" id="CHEBI:78457"/>
        <dbReference type="ChEBI" id="CHEBI:78458"/>
    </reaction>
    <physiologicalReaction direction="left-to-right" evidence="25">
        <dbReference type="Rhea" id="RHEA:41829"/>
    </physiologicalReaction>
</comment>
<evidence type="ECO:0000256" key="62">
    <source>
        <dbReference type="ARBA" id="ARBA00049521"/>
    </source>
</evidence>
<evidence type="ECO:0000256" key="8">
    <source>
        <dbReference type="ARBA" id="ARBA00022450"/>
    </source>
</evidence>
<keyword evidence="13" id="KW-0378">Hydrolase</keyword>
<protein>
    <recommendedName>
        <fullName evidence="7">Fatty acid synthase</fullName>
        <ecNumber evidence="5">1.1.1.100</ecNumber>
        <ecNumber evidence="2">1.3.1.39</ecNumber>
        <ecNumber evidence="6">2.3.1.41</ecNumber>
        <ecNumber evidence="4">2.3.1.85</ecNumber>
        <ecNumber evidence="3">3.1.2.14</ecNumber>
    </recommendedName>
</protein>
<evidence type="ECO:0000313" key="69">
    <source>
        <dbReference type="Proteomes" id="UP000009022"/>
    </source>
</evidence>
<evidence type="ECO:0000256" key="56">
    <source>
        <dbReference type="ARBA" id="ARBA00049109"/>
    </source>
</evidence>
<keyword evidence="11" id="KW-0808">Transferase</keyword>
<sequence length="2548" mass="286189">MFQICDEDIVIAGISCRMPESDNAEEFWQHLIQGNDMVTEDDRRWPPGIFGLPKRNGKLKDIEHFDAIFFGVHAKQCNTMDPQLRILLEVTYEAIVDGGINPIEFRGRKWGVFVGQSGSEAMQAYQSNPDIQIGYSMTGCNCCMLSNRLSYYFNFNGPSISIDTACSSSLIAFDQAIRAIKTGVCEGAIVGGLGLDVKPHTSLEFMKLGMLSPEGACKSFDNSGNGYCRSEGIVSLLLLKKSQAKRNYATVIHSKSASDGFKQQGITFPNGAAQSLLLQQVYQEARIDPQKEVNYVEAHGTGTKAGDPQEVNAIASVFIGEDRQNKPLLIGSVKSNMGHCEAASGLAGVVKVILSAQHGILPPNLHFNQPNPDIPGLLDGSIKVVTEPTTFPDGYVGINSFGFGGANAHVLLKPNVYYQEDADRSKHQELSLILCSGRTRESVQSLIHLGHKNTDNPYLINLINSISATPISNNYHPMRGFALLNSQESIQDIDLTVSDKRPIWWIFSGMGANWNKMGQNMMKFPVFKNTITRAREILMPTGLDLINILFSEDPNVYDNVRDAFIGLVAVQIALIDCLRACGIEYDGLIGHSVGEIACGYADGALTAETALQIAYWRGQSILDAKVDSGAMAVVGLSWEEAKQRCLPDVVAACHNAERAITISGDPNQIDVMITELQSQEIFTRRVNSSGIAFHSPYIAKGASLFKSALKKILKTPKLRSSRWITTSVPKSEINDEYAMYASAKYYHNNFINPVLFYEAMTAIPDNAIVIEISPHHILQAVIKRNLTSNSLVLKTMRKHHSDNRELFLNSLGKLYLQGINIDPSPLLPKISYPVPAGTPSIAPAITWDHSQTWAIPTLDMFYLKSNQNSSSAITFDIDLSADSPDHYVLGHVIDNRVIYPFVGYLLLAWKALARLLDTTYTRLPVIFKDVEIHQATLLPSTGIVKFNVDIKVKTGKFEIEHCNNIIVTGEIKEAEENIAVSQLSPIDHKEKLRLSNEDVYKELRVRGYDYSLSFRSIHDASRDGTSGQIIWEGNWVTFLDAMLQMSVVGLSGRSLPLPTQIRYISINPTKQTYYLQEDEIDSSNNDEVQEGVTNSHHQLVQYILNPHTNVRVLGNIVEMRGVNITIAPRRQDDPDGLTLAEYHFIPYFEQQTMHNNEMLVQYKSHLQDFIQNNFKKLTQLLDSNTQIDHDLDNDKIEQYLENNNYSLFQLLYKVYQVKSDIGATHLVEDIVPDSINLLRYDILLSALISPRYLRTSIDIVYENMFTSPIRIVELNAVYGQLFRSVIHSILWHPQSSVAYTALVRHTEHQTKLEGEVKAFSNIARIMLFNKDVINDQMKKSTDLLLSSYTTLYENISAEDQISLAATLLSDGGFFILHECTRNFAIVLALFAYNKNIWTDSRPNGHRLLTESEWIAILEKSGFQIVSMKSDGLLSTLFICRYRNVENIQSSSMLLDINSIQFDWVEILKEMMADNRKQKQNKKIWIIADSNNTSGVIGFMNCLRKEPEGENVRCIFNASLEDSNSSINIISEMEKIQQHDLIINVYRDDRWGSFRHLYISQQQTLSTSHPHAYINMDIRGDLSSLKWFTSSISYTRPNNDDDDDYDEVLYHIYYAPINYRDVMIATGKLALDALPANVSTQERILGIEYSGKDDQGRCVMGLLPCNGMATTIVTKKIWSWFVPEKWSLQQAATIPIAYSTAYYALVLRGQIKCGESVLIHIGASNVGQAAIRIALSKECRVFTTVGTEEKRQFLLQQFPQLCNENIGNSRDTSFEEMVMNATNGHGVDIVLNSLSGEKLHTSIRVLADHGRFLEIGKYDLSKNTSLGMAIFLRNISFHGILLDALLEDDNPEWPQVAKLVSDGIASGIVQPLKTIVFDRDDLESAFRFVAQGRHIGKVLIRIRDNENDSIDKSINLASRVRFNCIADKSYIITGGLGGFGLELAQWLIDRGACKLVLTTTTGVRNNYQAGKISTWKDKDSVEVLIYKCNLALEESVEDLIFVADQLGPIDGIFHLAGVFDDGLFEIQSQESFHKVAKAKIEGTKHLDTISRIQCTTLQWFVTFSSYVSVRGNIGQTNYGYANSAMERLCEKRHYDQLPATSIQWGAIGDTGMVFDRLIGDNNTQIGGMLPQRIISCLKVMETLLFNKHPVVSTFIQANRGNNFSSDNQISSFDLLNSIGNILGVKDLTTINENSSLSDLGLDSLMGVEIRLLMERDCKLSMSIDEVRQLTINKLKEISSSLTSNDHSANNIESRLQTITAMQFDGFPIKAPLHYDTLISLNTVTSKDRPMYMFHPIEGSVQRFTDIASKLAIPVYGIQLSPEAPMDNTEILARFYLDKIREKQEKGPYRLCGYSYGCMIAYELAIQLQRESNDNVEVLFMIEGSYCSTSDRLKIYRERYRKELTDDNVYYSEMLFYFIQAYISNIYHDTLVDELISLTSLEQKIIHIVSLIMKEHPNSERKFLTWVTNSFINLNKIAYDYVPSSKFDGDIYMITASDRDEIAMALGNDYGQQVQCDGKVYNKMIESNHVSILHDENSVNIASYITSKLG</sequence>
<dbReference type="InterPro" id="IPR016036">
    <property type="entry name" value="Malonyl_transacylase_ACP-bd"/>
</dbReference>
<dbReference type="SMART" id="SM00823">
    <property type="entry name" value="PKS_PP"/>
    <property type="match status" value="1"/>
</dbReference>
<reference evidence="68 69" key="1">
    <citation type="journal article" date="2008" name="Nature">
        <title>The Trichoplax genome and the nature of placozoans.</title>
        <authorList>
            <person name="Srivastava M."/>
            <person name="Begovic E."/>
            <person name="Chapman J."/>
            <person name="Putnam N.H."/>
            <person name="Hellsten U."/>
            <person name="Kawashima T."/>
            <person name="Kuo A."/>
            <person name="Mitros T."/>
            <person name="Salamov A."/>
            <person name="Carpenter M.L."/>
            <person name="Signorovitch A.Y."/>
            <person name="Moreno M.A."/>
            <person name="Kamm K."/>
            <person name="Grimwood J."/>
            <person name="Schmutz J."/>
            <person name="Shapiro H."/>
            <person name="Grigoriev I.V."/>
            <person name="Buss L.W."/>
            <person name="Schierwater B."/>
            <person name="Dellaporta S.L."/>
            <person name="Rokhsar D.S."/>
        </authorList>
    </citation>
    <scope>NUCLEOTIDE SEQUENCE [LARGE SCALE GENOMIC DNA]</scope>
    <source>
        <strain evidence="68 69">Grell-BS-1999</strain>
    </source>
</reference>
<dbReference type="Pfam" id="PF00975">
    <property type="entry name" value="Thioesterase"/>
    <property type="match status" value="1"/>
</dbReference>